<dbReference type="CDD" id="cd00201">
    <property type="entry name" value="WW"/>
    <property type="match status" value="1"/>
</dbReference>
<organism evidence="3">
    <name type="scientific">Salvia splendens</name>
    <name type="common">Scarlet sage</name>
    <dbReference type="NCBI Taxonomy" id="180675"/>
    <lineage>
        <taxon>Eukaryota</taxon>
        <taxon>Viridiplantae</taxon>
        <taxon>Streptophyta</taxon>
        <taxon>Embryophyta</taxon>
        <taxon>Tracheophyta</taxon>
        <taxon>Spermatophyta</taxon>
        <taxon>Magnoliopsida</taxon>
        <taxon>eudicotyledons</taxon>
        <taxon>Gunneridae</taxon>
        <taxon>Pentapetalae</taxon>
        <taxon>asterids</taxon>
        <taxon>lamiids</taxon>
        <taxon>Lamiales</taxon>
        <taxon>Lamiaceae</taxon>
        <taxon>Nepetoideae</taxon>
        <taxon>Mentheae</taxon>
        <taxon>Salviinae</taxon>
        <taxon>Salvia</taxon>
        <taxon>Salvia subgen. Calosphace</taxon>
        <taxon>core Calosphace</taxon>
    </lineage>
</organism>
<gene>
    <name evidence="3" type="ORF">SASPL_103412</name>
</gene>
<feature type="compositionally biased region" description="Polar residues" evidence="1">
    <location>
        <begin position="25"/>
        <end position="35"/>
    </location>
</feature>
<evidence type="ECO:0000313" key="4">
    <source>
        <dbReference type="Proteomes" id="UP000298416"/>
    </source>
</evidence>
<evidence type="ECO:0000313" key="3">
    <source>
        <dbReference type="EMBL" id="KAG6431844.1"/>
    </source>
</evidence>
<dbReference type="PROSITE" id="PS50020">
    <property type="entry name" value="WW_DOMAIN_2"/>
    <property type="match status" value="1"/>
</dbReference>
<sequence length="254" mass="28801">MLFRSAMTQNPNLQSSHSGGKIETIASNDSAPVSSAFDSSAKVENSIECDWSEHVSPDGNLYYYNCVTCDSRWEKPEEYAIYEEELDDLEEQQQHLHESNLQPLLSQEVSEAQKPKRVLLTIRCCLQLESAQNPNFIEQQIWDAAEAMGKSIRSKREKRLRSIRREMVEPIYDKKDAAKLAIQEAALAAPKLPVKPTRTDDDAAFSFAAMEVETAADDNQSSKFLKPIGKKLKKKIKIAKKKFHGKGKIRRKNL</sequence>
<feature type="compositionally biased region" description="Polar residues" evidence="1">
    <location>
        <begin position="1"/>
        <end position="18"/>
    </location>
</feature>
<feature type="region of interest" description="Disordered" evidence="1">
    <location>
        <begin position="1"/>
        <end position="35"/>
    </location>
</feature>
<dbReference type="AlphaFoldDB" id="A0A8X8YI19"/>
<dbReference type="InterPro" id="IPR036020">
    <property type="entry name" value="WW_dom_sf"/>
</dbReference>
<reference evidence="3" key="1">
    <citation type="submission" date="2018-01" db="EMBL/GenBank/DDBJ databases">
        <authorList>
            <person name="Mao J.F."/>
        </authorList>
    </citation>
    <scope>NUCLEOTIDE SEQUENCE</scope>
    <source>
        <strain evidence="3">Huo1</strain>
        <tissue evidence="3">Leaf</tissue>
    </source>
</reference>
<dbReference type="EMBL" id="PNBA02000002">
    <property type="protein sequence ID" value="KAG6431844.1"/>
    <property type="molecule type" value="Genomic_DNA"/>
</dbReference>
<name>A0A8X8YI19_SALSN</name>
<dbReference type="Proteomes" id="UP000298416">
    <property type="component" value="Unassembled WGS sequence"/>
</dbReference>
<comment type="caution">
    <text evidence="3">The sequence shown here is derived from an EMBL/GenBank/DDBJ whole genome shotgun (WGS) entry which is preliminary data.</text>
</comment>
<keyword evidence="4" id="KW-1185">Reference proteome</keyword>
<dbReference type="SUPFAM" id="SSF51045">
    <property type="entry name" value="WW domain"/>
    <property type="match status" value="1"/>
</dbReference>
<dbReference type="PANTHER" id="PTHR36320">
    <property type="entry name" value="OS04G0611300 PROTEIN"/>
    <property type="match status" value="1"/>
</dbReference>
<dbReference type="PANTHER" id="PTHR36320:SF1">
    <property type="entry name" value="OS04G0611300 PROTEIN"/>
    <property type="match status" value="1"/>
</dbReference>
<proteinExistence type="predicted"/>
<accession>A0A8X8YI19</accession>
<protein>
    <recommendedName>
        <fullName evidence="2">WW domain-containing protein</fullName>
    </recommendedName>
</protein>
<dbReference type="Pfam" id="PF00397">
    <property type="entry name" value="WW"/>
    <property type="match status" value="1"/>
</dbReference>
<dbReference type="PROSITE" id="PS01159">
    <property type="entry name" value="WW_DOMAIN_1"/>
    <property type="match status" value="1"/>
</dbReference>
<dbReference type="Gene3D" id="2.20.70.10">
    <property type="match status" value="1"/>
</dbReference>
<dbReference type="InterPro" id="IPR001202">
    <property type="entry name" value="WW_dom"/>
</dbReference>
<evidence type="ECO:0000256" key="1">
    <source>
        <dbReference type="SAM" id="MobiDB-lite"/>
    </source>
</evidence>
<reference evidence="3" key="2">
    <citation type="submission" date="2020-08" db="EMBL/GenBank/DDBJ databases">
        <title>Plant Genome Project.</title>
        <authorList>
            <person name="Zhang R.-G."/>
        </authorList>
    </citation>
    <scope>NUCLEOTIDE SEQUENCE</scope>
    <source>
        <strain evidence="3">Huo1</strain>
        <tissue evidence="3">Leaf</tissue>
    </source>
</reference>
<dbReference type="SMART" id="SM00456">
    <property type="entry name" value="WW"/>
    <property type="match status" value="1"/>
</dbReference>
<feature type="domain" description="WW" evidence="2">
    <location>
        <begin position="45"/>
        <end position="78"/>
    </location>
</feature>
<evidence type="ECO:0000259" key="2">
    <source>
        <dbReference type="PROSITE" id="PS50020"/>
    </source>
</evidence>